<name>A0A2V4NT84_9ACTN</name>
<keyword evidence="4" id="KW-1185">Reference proteome</keyword>
<evidence type="ECO:0000256" key="1">
    <source>
        <dbReference type="SAM" id="MobiDB-lite"/>
    </source>
</evidence>
<dbReference type="AlphaFoldDB" id="A0A2V4NT84"/>
<reference evidence="3 4" key="1">
    <citation type="submission" date="2018-03" db="EMBL/GenBank/DDBJ databases">
        <title>Bioinformatic expansion and discovery of thiopeptide antibiotics.</title>
        <authorList>
            <person name="Schwalen C.J."/>
            <person name="Hudson G.A."/>
            <person name="Mitchell D.A."/>
        </authorList>
    </citation>
    <scope>NUCLEOTIDE SEQUENCE [LARGE SCALE GENOMIC DNA]</scope>
    <source>
        <strain evidence="3 4">ATCC 21389</strain>
    </source>
</reference>
<dbReference type="Pfam" id="PF00550">
    <property type="entry name" value="PP-binding"/>
    <property type="match status" value="1"/>
</dbReference>
<sequence length="117" mass="12605">MGLRHPALAGRTRAHGRPRTARPGARPPGGQHPVNPIREHLLALLTEKFDAAGAEVDDASTLEDLDLDSLARVELVVTLQEHWGVALDDDTDSAAEVTVGRLVERVQELLGRPAPVE</sequence>
<evidence type="ECO:0000313" key="4">
    <source>
        <dbReference type="Proteomes" id="UP000248039"/>
    </source>
</evidence>
<comment type="caution">
    <text evidence="3">The sequence shown here is derived from an EMBL/GenBank/DDBJ whole genome shotgun (WGS) entry which is preliminary data.</text>
</comment>
<gene>
    <name evidence="3" type="ORF">C7C46_14055</name>
</gene>
<dbReference type="Proteomes" id="UP000248039">
    <property type="component" value="Unassembled WGS sequence"/>
</dbReference>
<dbReference type="InterPro" id="IPR036736">
    <property type="entry name" value="ACP-like_sf"/>
</dbReference>
<dbReference type="InterPro" id="IPR009081">
    <property type="entry name" value="PP-bd_ACP"/>
</dbReference>
<organism evidence="3 4">
    <name type="scientific">Streptomyces tateyamensis</name>
    <dbReference type="NCBI Taxonomy" id="565073"/>
    <lineage>
        <taxon>Bacteria</taxon>
        <taxon>Bacillati</taxon>
        <taxon>Actinomycetota</taxon>
        <taxon>Actinomycetes</taxon>
        <taxon>Kitasatosporales</taxon>
        <taxon>Streptomycetaceae</taxon>
        <taxon>Streptomyces</taxon>
    </lineage>
</organism>
<feature type="domain" description="Carrier" evidence="2">
    <location>
        <begin position="35"/>
        <end position="110"/>
    </location>
</feature>
<dbReference type="Gene3D" id="1.10.1200.10">
    <property type="entry name" value="ACP-like"/>
    <property type="match status" value="1"/>
</dbReference>
<evidence type="ECO:0000313" key="3">
    <source>
        <dbReference type="EMBL" id="PYC79486.1"/>
    </source>
</evidence>
<protein>
    <recommendedName>
        <fullName evidence="2">Carrier domain-containing protein</fullName>
    </recommendedName>
</protein>
<dbReference type="SUPFAM" id="SSF47336">
    <property type="entry name" value="ACP-like"/>
    <property type="match status" value="1"/>
</dbReference>
<feature type="region of interest" description="Disordered" evidence="1">
    <location>
        <begin position="1"/>
        <end position="35"/>
    </location>
</feature>
<dbReference type="PROSITE" id="PS50075">
    <property type="entry name" value="CARRIER"/>
    <property type="match status" value="1"/>
</dbReference>
<proteinExistence type="predicted"/>
<accession>A0A2V4NT84</accession>
<evidence type="ECO:0000259" key="2">
    <source>
        <dbReference type="PROSITE" id="PS50075"/>
    </source>
</evidence>
<dbReference type="EMBL" id="PYBW01000043">
    <property type="protein sequence ID" value="PYC79486.1"/>
    <property type="molecule type" value="Genomic_DNA"/>
</dbReference>
<dbReference type="OrthoDB" id="3192863at2"/>